<reference evidence="9 10" key="1">
    <citation type="submission" date="2017-07" db="EMBL/GenBank/DDBJ databases">
        <title>Annotated genome sequence of Bacterioplanes sanyensis isolated from Red Sea.</title>
        <authorList>
            <person name="Rehman Z.U."/>
        </authorList>
    </citation>
    <scope>NUCLEOTIDE SEQUENCE [LARGE SCALE GENOMIC DNA]</scope>
    <source>
        <strain evidence="9 10">NV9</strain>
    </source>
</reference>
<evidence type="ECO:0000256" key="6">
    <source>
        <dbReference type="PIRNR" id="PIRNR002030"/>
    </source>
</evidence>
<dbReference type="Gene3D" id="1.10.490.10">
    <property type="entry name" value="Globins"/>
    <property type="match status" value="1"/>
</dbReference>
<dbReference type="SUPFAM" id="SSF46458">
    <property type="entry name" value="Globin-like"/>
    <property type="match status" value="1"/>
</dbReference>
<dbReference type="GO" id="GO:0019825">
    <property type="term" value="F:oxygen binding"/>
    <property type="evidence" value="ECO:0007669"/>
    <property type="project" value="InterPro"/>
</dbReference>
<dbReference type="KEGG" id="bsan:CHH28_02205"/>
<sequence length="122" mass="13539">MESLYQQLGGAAAVEAAVDGFYNKVLADDRLRHFFEGVDMSRQAAHQKRFLTYAFGGSEHYPGKSMRQAHQRLVDDMGLADQHFDAVVENLAATLEELSVPAELIQQVAGIAESIRDEVLCR</sequence>
<dbReference type="InterPro" id="IPR016339">
    <property type="entry name" value="Hemoglobin_trunc_I"/>
</dbReference>
<evidence type="ECO:0000256" key="5">
    <source>
        <dbReference type="ARBA" id="ARBA00023004"/>
    </source>
</evidence>
<dbReference type="PIRSF" id="PIRSF002030">
    <property type="entry name" value="Globin_Protozoa/Cyanobacteria"/>
    <property type="match status" value="1"/>
</dbReference>
<evidence type="ECO:0000256" key="3">
    <source>
        <dbReference type="ARBA" id="ARBA00022617"/>
    </source>
</evidence>
<evidence type="ECO:0000256" key="2">
    <source>
        <dbReference type="ARBA" id="ARBA00022448"/>
    </source>
</evidence>
<evidence type="ECO:0000256" key="1">
    <source>
        <dbReference type="ARBA" id="ARBA00009660"/>
    </source>
</evidence>
<protein>
    <recommendedName>
        <fullName evidence="6">Group 1 truncated hemoglobin</fullName>
    </recommendedName>
</protein>
<dbReference type="AlphaFoldDB" id="A0A222FEW9"/>
<keyword evidence="10" id="KW-1185">Reference proteome</keyword>
<keyword evidence="2 6" id="KW-0813">Transport</keyword>
<dbReference type="GO" id="GO:0046872">
    <property type="term" value="F:metal ion binding"/>
    <property type="evidence" value="ECO:0007669"/>
    <property type="project" value="UniProtKB-UniRule"/>
</dbReference>
<dbReference type="OrthoDB" id="9795814at2"/>
<dbReference type="EMBL" id="CP022530">
    <property type="protein sequence ID" value="ASP37558.1"/>
    <property type="molecule type" value="Genomic_DNA"/>
</dbReference>
<gene>
    <name evidence="9" type="ORF">CHH28_02205</name>
</gene>
<keyword evidence="6" id="KW-0561">Oxygen transport</keyword>
<evidence type="ECO:0000256" key="8">
    <source>
        <dbReference type="PIRSR" id="PIRSR601486-1"/>
    </source>
</evidence>
<comment type="similarity">
    <text evidence="1 6">Belongs to the truncated hemoglobin family. Group I subfamily.</text>
</comment>
<keyword evidence="3 6" id="KW-0349">Heme</keyword>
<dbReference type="Pfam" id="PF01152">
    <property type="entry name" value="Bac_globin"/>
    <property type="match status" value="1"/>
</dbReference>
<dbReference type="GO" id="GO:0020037">
    <property type="term" value="F:heme binding"/>
    <property type="evidence" value="ECO:0007669"/>
    <property type="project" value="InterPro"/>
</dbReference>
<evidence type="ECO:0000313" key="10">
    <source>
        <dbReference type="Proteomes" id="UP000202440"/>
    </source>
</evidence>
<organism evidence="9 10">
    <name type="scientific">Bacterioplanes sanyensis</name>
    <dbReference type="NCBI Taxonomy" id="1249553"/>
    <lineage>
        <taxon>Bacteria</taxon>
        <taxon>Pseudomonadati</taxon>
        <taxon>Pseudomonadota</taxon>
        <taxon>Gammaproteobacteria</taxon>
        <taxon>Oceanospirillales</taxon>
        <taxon>Oceanospirillaceae</taxon>
        <taxon>Bacterioplanes</taxon>
    </lineage>
</organism>
<accession>A0A222FEW9</accession>
<dbReference type="Proteomes" id="UP000202440">
    <property type="component" value="Chromosome"/>
</dbReference>
<name>A0A222FEW9_9GAMM</name>
<feature type="binding site" description="distal binding residue" evidence="8">
    <location>
        <position position="46"/>
    </location>
    <ligand>
        <name>heme</name>
        <dbReference type="ChEBI" id="CHEBI:30413"/>
    </ligand>
    <ligandPart>
        <name>Fe</name>
        <dbReference type="ChEBI" id="CHEBI:18248"/>
    </ligandPart>
</feature>
<evidence type="ECO:0000313" key="9">
    <source>
        <dbReference type="EMBL" id="ASP37558.1"/>
    </source>
</evidence>
<dbReference type="CDD" id="cd00454">
    <property type="entry name" value="TrHb1_N"/>
    <property type="match status" value="1"/>
</dbReference>
<evidence type="ECO:0000256" key="4">
    <source>
        <dbReference type="ARBA" id="ARBA00022723"/>
    </source>
</evidence>
<proteinExistence type="inferred from homology"/>
<dbReference type="InterPro" id="IPR001486">
    <property type="entry name" value="Hemoglobin_trunc"/>
</dbReference>
<keyword evidence="5 6" id="KW-0408">Iron</keyword>
<dbReference type="InterPro" id="IPR012292">
    <property type="entry name" value="Globin/Proto"/>
</dbReference>
<comment type="cofactor">
    <cofactor evidence="7">
        <name>heme</name>
        <dbReference type="ChEBI" id="CHEBI:30413"/>
    </cofactor>
    <text evidence="7">Binds 1 heme group per subunit.</text>
</comment>
<dbReference type="RefSeq" id="WP_094058776.1">
    <property type="nucleotide sequence ID" value="NZ_CP022530.1"/>
</dbReference>
<evidence type="ECO:0000256" key="7">
    <source>
        <dbReference type="PIRSR" id="PIRSR002030-1"/>
    </source>
</evidence>
<dbReference type="InterPro" id="IPR009050">
    <property type="entry name" value="Globin-like_sf"/>
</dbReference>
<dbReference type="GO" id="GO:0005344">
    <property type="term" value="F:oxygen carrier activity"/>
    <property type="evidence" value="ECO:0007669"/>
    <property type="project" value="UniProtKB-UniRule"/>
</dbReference>
<keyword evidence="4 6" id="KW-0479">Metal-binding</keyword>
<feature type="binding site" description="proximal binding residue" evidence="7">
    <location>
        <position position="70"/>
    </location>
    <ligand>
        <name>heme</name>
        <dbReference type="ChEBI" id="CHEBI:30413"/>
    </ligand>
    <ligandPart>
        <name>Fe</name>
        <dbReference type="ChEBI" id="CHEBI:18248"/>
    </ligandPart>
</feature>